<gene>
    <name evidence="6" type="primary">LOC123412086</name>
</gene>
<evidence type="ECO:0000256" key="2">
    <source>
        <dbReference type="ARBA" id="ARBA00022801"/>
    </source>
</evidence>
<feature type="signal peptide" evidence="5">
    <location>
        <begin position="1"/>
        <end position="22"/>
    </location>
</feature>
<keyword evidence="3" id="KW-0442">Lipid degradation</keyword>
<evidence type="ECO:0000313" key="6">
    <source>
        <dbReference type="EnsemblPlants" id="HORVU.MOREX.r3.7HG0644150.1"/>
    </source>
</evidence>
<dbReference type="PANTHER" id="PTHR45648:SF104">
    <property type="entry name" value="OS02G0292600 PROTEIN"/>
    <property type="match status" value="1"/>
</dbReference>
<evidence type="ECO:0000256" key="3">
    <source>
        <dbReference type="ARBA" id="ARBA00022963"/>
    </source>
</evidence>
<reference evidence="7" key="1">
    <citation type="journal article" date="2012" name="Nature">
        <title>A physical, genetic and functional sequence assembly of the barley genome.</title>
        <authorList>
            <consortium name="The International Barley Genome Sequencing Consortium"/>
            <person name="Mayer K.F."/>
            <person name="Waugh R."/>
            <person name="Brown J.W."/>
            <person name="Schulman A."/>
            <person name="Langridge P."/>
            <person name="Platzer M."/>
            <person name="Fincher G.B."/>
            <person name="Muehlbauer G.J."/>
            <person name="Sato K."/>
            <person name="Close T.J."/>
            <person name="Wise R.P."/>
            <person name="Stein N."/>
        </authorList>
    </citation>
    <scope>NUCLEOTIDE SEQUENCE [LARGE SCALE GENOMIC DNA]</scope>
    <source>
        <strain evidence="7">cv. Morex</strain>
    </source>
</reference>
<dbReference type="Proteomes" id="UP000011116">
    <property type="component" value="Chromosome 7H"/>
</dbReference>
<dbReference type="Gene3D" id="3.40.50.1110">
    <property type="entry name" value="SGNH hydrolase"/>
    <property type="match status" value="1"/>
</dbReference>
<reference evidence="6" key="3">
    <citation type="submission" date="2022-01" db="UniProtKB">
        <authorList>
            <consortium name="EnsemblPlants"/>
        </authorList>
    </citation>
    <scope>IDENTIFICATION</scope>
    <source>
        <strain evidence="6">subsp. vulgare</strain>
    </source>
</reference>
<feature type="chain" id="PRO_5035178244" evidence="5">
    <location>
        <begin position="23"/>
        <end position="258"/>
    </location>
</feature>
<dbReference type="RefSeq" id="XP_044960970.1">
    <property type="nucleotide sequence ID" value="XM_045105035.1"/>
</dbReference>
<dbReference type="PANTHER" id="PTHR45648">
    <property type="entry name" value="GDSL LIPASE/ACYLHYDROLASE FAMILY PROTEIN (AFU_ORTHOLOGUE AFUA_4G14700)"/>
    <property type="match status" value="1"/>
</dbReference>
<keyword evidence="7" id="KW-1185">Reference proteome</keyword>
<dbReference type="InterPro" id="IPR001087">
    <property type="entry name" value="GDSL"/>
</dbReference>
<dbReference type="GO" id="GO:0016788">
    <property type="term" value="F:hydrolase activity, acting on ester bonds"/>
    <property type="evidence" value="ECO:0007669"/>
    <property type="project" value="InterPro"/>
</dbReference>
<dbReference type="GeneID" id="123412086"/>
<keyword evidence="3" id="KW-0443">Lipid metabolism</keyword>
<name>A0A8I6Z6F1_HORVV</name>
<dbReference type="AlphaFoldDB" id="A0A8I6Z6F1"/>
<feature type="region of interest" description="Disordered" evidence="4">
    <location>
        <begin position="27"/>
        <end position="65"/>
    </location>
</feature>
<dbReference type="InterPro" id="IPR036514">
    <property type="entry name" value="SGNH_hydro_sf"/>
</dbReference>
<dbReference type="InterPro" id="IPR051058">
    <property type="entry name" value="GDSL_Est/Lipase"/>
</dbReference>
<organism evidence="6 7">
    <name type="scientific">Hordeum vulgare subsp. vulgare</name>
    <name type="common">Domesticated barley</name>
    <dbReference type="NCBI Taxonomy" id="112509"/>
    <lineage>
        <taxon>Eukaryota</taxon>
        <taxon>Viridiplantae</taxon>
        <taxon>Streptophyta</taxon>
        <taxon>Embryophyta</taxon>
        <taxon>Tracheophyta</taxon>
        <taxon>Spermatophyta</taxon>
        <taxon>Magnoliopsida</taxon>
        <taxon>Liliopsida</taxon>
        <taxon>Poales</taxon>
        <taxon>Poaceae</taxon>
        <taxon>BOP clade</taxon>
        <taxon>Pooideae</taxon>
        <taxon>Triticodae</taxon>
        <taxon>Triticeae</taxon>
        <taxon>Hordeinae</taxon>
        <taxon>Hordeum</taxon>
    </lineage>
</organism>
<dbReference type="GO" id="GO:0016042">
    <property type="term" value="P:lipid catabolic process"/>
    <property type="evidence" value="ECO:0007669"/>
    <property type="project" value="UniProtKB-KW"/>
</dbReference>
<evidence type="ECO:0000313" key="7">
    <source>
        <dbReference type="Proteomes" id="UP000011116"/>
    </source>
</evidence>
<reference evidence="6" key="2">
    <citation type="submission" date="2020-10" db="EMBL/GenBank/DDBJ databases">
        <authorList>
            <person name="Scholz U."/>
            <person name="Mascher M."/>
            <person name="Fiebig A."/>
        </authorList>
    </citation>
    <scope>NUCLEOTIDE SEQUENCE [LARGE SCALE GENOMIC DNA]</scope>
    <source>
        <strain evidence="6">cv. Morex</strain>
    </source>
</reference>
<evidence type="ECO:0000256" key="1">
    <source>
        <dbReference type="ARBA" id="ARBA00008668"/>
    </source>
</evidence>
<evidence type="ECO:0000256" key="4">
    <source>
        <dbReference type="SAM" id="MobiDB-lite"/>
    </source>
</evidence>
<feature type="compositionally biased region" description="Low complexity" evidence="4">
    <location>
        <begin position="27"/>
        <end position="40"/>
    </location>
</feature>
<dbReference type="KEGG" id="hvg:123412086"/>
<keyword evidence="5" id="KW-0732">Signal</keyword>
<proteinExistence type="inferred from homology"/>
<comment type="similarity">
    <text evidence="1">Belongs to the 'GDSL' lipolytic enzyme family.</text>
</comment>
<dbReference type="Gramene" id="HORVU.MOREX.r3.7HG0644150.1">
    <property type="protein sequence ID" value="HORVU.MOREX.r3.7HG0644150.1"/>
    <property type="gene ID" value="HORVU.MOREX.r3.7HG0644150"/>
</dbReference>
<evidence type="ECO:0000256" key="5">
    <source>
        <dbReference type="SAM" id="SignalP"/>
    </source>
</evidence>
<dbReference type="EnsemblPlants" id="HORVU.MOREX.r3.7HG0644150.1">
    <property type="protein sequence ID" value="HORVU.MOREX.r3.7HG0644150.1"/>
    <property type="gene ID" value="HORVU.MOREX.r3.7HG0644150"/>
</dbReference>
<keyword evidence="2" id="KW-0378">Hydrolase</keyword>
<accession>A0A8I6Z6F1</accession>
<sequence length="258" mass="27380">MAVRAGVLWVGILCLLAILASAQYPSSPSSPGSYPSPGSPDGNEGEGDAVPPRNVTCKDTDGKRPGCTSTCPDRCPQQCIVLCPDCKTFCHDEVRPAKPVPPPAMFVFGDGALDVGNNAYLPKTETEEGYPPQVSKSSSGRFSNGANLADTVATSMGFQQSPPAYMSLKGGLNMWGANYASAGAGIKISTNGEWSISLPKQLEKFKVTRAQMEDKLGGDAKMRELLSKSVFLISIGGQDLDPRWNVESGYPRAQTELQ</sequence>
<dbReference type="Pfam" id="PF00657">
    <property type="entry name" value="Lipase_GDSL"/>
    <property type="match status" value="1"/>
</dbReference>
<dbReference type="OrthoDB" id="625545at2759"/>
<protein>
    <submittedName>
        <fullName evidence="6">Uncharacterized protein</fullName>
    </submittedName>
</protein>